<reference evidence="2 3" key="1">
    <citation type="submission" date="2020-06" db="EMBL/GenBank/DDBJ databases">
        <title>Draft genome of Uliginosibacterium sp. IMCC34675.</title>
        <authorList>
            <person name="Song J."/>
        </authorList>
    </citation>
    <scope>NUCLEOTIDE SEQUENCE [LARGE SCALE GENOMIC DNA]</scope>
    <source>
        <strain evidence="2 3">IMCC34675</strain>
    </source>
</reference>
<dbReference type="NCBIfam" id="TIGR00277">
    <property type="entry name" value="HDIG"/>
    <property type="match status" value="1"/>
</dbReference>
<dbReference type="PANTHER" id="PTHR33525:SF6">
    <property type="entry name" value="HDOD DOMAIN-CONTAINING PROTEIN"/>
    <property type="match status" value="1"/>
</dbReference>
<dbReference type="InterPro" id="IPR052340">
    <property type="entry name" value="RNase_Y/CdgJ"/>
</dbReference>
<organism evidence="2 3">
    <name type="scientific">Uliginosibacterium aquaticum</name>
    <dbReference type="NCBI Taxonomy" id="2731212"/>
    <lineage>
        <taxon>Bacteria</taxon>
        <taxon>Pseudomonadati</taxon>
        <taxon>Pseudomonadota</taxon>
        <taxon>Betaproteobacteria</taxon>
        <taxon>Rhodocyclales</taxon>
        <taxon>Zoogloeaceae</taxon>
        <taxon>Uliginosibacterium</taxon>
    </lineage>
</organism>
<dbReference type="Proteomes" id="UP000778523">
    <property type="component" value="Unassembled WGS sequence"/>
</dbReference>
<evidence type="ECO:0000259" key="1">
    <source>
        <dbReference type="PROSITE" id="PS51833"/>
    </source>
</evidence>
<dbReference type="InterPro" id="IPR013976">
    <property type="entry name" value="HDOD"/>
</dbReference>
<proteinExistence type="predicted"/>
<evidence type="ECO:0000313" key="3">
    <source>
        <dbReference type="Proteomes" id="UP000778523"/>
    </source>
</evidence>
<gene>
    <name evidence="2" type="ORF">HJ583_014790</name>
</gene>
<protein>
    <submittedName>
        <fullName evidence="2">HDOD domain-containing protein</fullName>
    </submittedName>
</protein>
<name>A0ABX2IJ34_9RHOO</name>
<dbReference type="PANTHER" id="PTHR33525">
    <property type="match status" value="1"/>
</dbReference>
<dbReference type="PROSITE" id="PS51833">
    <property type="entry name" value="HDOD"/>
    <property type="match status" value="1"/>
</dbReference>
<dbReference type="InterPro" id="IPR006675">
    <property type="entry name" value="HDIG_dom"/>
</dbReference>
<dbReference type="Pfam" id="PF08668">
    <property type="entry name" value="HDOD"/>
    <property type="match status" value="1"/>
</dbReference>
<comment type="caution">
    <text evidence="2">The sequence shown here is derived from an EMBL/GenBank/DDBJ whole genome shotgun (WGS) entry which is preliminary data.</text>
</comment>
<dbReference type="SUPFAM" id="SSF109604">
    <property type="entry name" value="HD-domain/PDEase-like"/>
    <property type="match status" value="1"/>
</dbReference>
<dbReference type="Gene3D" id="1.10.3210.10">
    <property type="entry name" value="Hypothetical protein af1432"/>
    <property type="match status" value="1"/>
</dbReference>
<dbReference type="RefSeq" id="WP_170022605.1">
    <property type="nucleotide sequence ID" value="NZ_JABCSC020000003.1"/>
</dbReference>
<sequence>MRPVDRLFQKLPQLPTIPAIVQELISSLGRDDVDLADLIAKVRQDQSLSARVLRLANSPYYGGRKTVGGIDDAVAMIGLNSLRSIVIASGVTGAIARVEGIDLARFWKHSQLTAQTARALAKLAGINPEYAYAAGLMHRIGQLLINLSFPEIGQQVAKNCRNLSVGELAALERLNLSFNHAEVSAELARQWHFPLEIQDALLHYIKPDAEGATPYAGVVHLAASLAFGIEQDLPDEVILSRVNHAIVRTLGLEEVDWLVELVKMREAAGAGSEQYS</sequence>
<accession>A0ABX2IJ34</accession>
<keyword evidence="3" id="KW-1185">Reference proteome</keyword>
<evidence type="ECO:0000313" key="2">
    <source>
        <dbReference type="EMBL" id="NSL56302.1"/>
    </source>
</evidence>
<dbReference type="EMBL" id="JABCSC020000003">
    <property type="protein sequence ID" value="NSL56302.1"/>
    <property type="molecule type" value="Genomic_DNA"/>
</dbReference>
<feature type="domain" description="HDOD" evidence="1">
    <location>
        <begin position="14"/>
        <end position="207"/>
    </location>
</feature>